<evidence type="ECO:0000256" key="1">
    <source>
        <dbReference type="SAM" id="MobiDB-lite"/>
    </source>
</evidence>
<name>A0A6L6X9V8_9ACTN</name>
<reference evidence="3 4" key="1">
    <citation type="submission" date="2019-11" db="EMBL/GenBank/DDBJ databases">
        <title>Streptomyces typhae sp. nov., a novel endophytic actinomycete isolated from the root of cattail pollen (Typha angustifolia L.).</title>
        <authorList>
            <person name="Peng C."/>
        </authorList>
    </citation>
    <scope>NUCLEOTIDE SEQUENCE [LARGE SCALE GENOMIC DNA]</scope>
    <source>
        <strain evidence="4">p1417</strain>
    </source>
</reference>
<dbReference type="AlphaFoldDB" id="A0A6L6X9V8"/>
<evidence type="ECO:0000259" key="2">
    <source>
        <dbReference type="PROSITE" id="PS50994"/>
    </source>
</evidence>
<keyword evidence="4" id="KW-1185">Reference proteome</keyword>
<dbReference type="Gene3D" id="3.30.420.10">
    <property type="entry name" value="Ribonuclease H-like superfamily/Ribonuclease H"/>
    <property type="match status" value="1"/>
</dbReference>
<feature type="region of interest" description="Disordered" evidence="1">
    <location>
        <begin position="510"/>
        <end position="562"/>
    </location>
</feature>
<dbReference type="Pfam" id="PF13384">
    <property type="entry name" value="HTH_23"/>
    <property type="match status" value="1"/>
</dbReference>
<dbReference type="EMBL" id="WPNZ01000035">
    <property type="protein sequence ID" value="MVO90596.1"/>
    <property type="molecule type" value="Genomic_DNA"/>
</dbReference>
<dbReference type="InterPro" id="IPR036397">
    <property type="entry name" value="RNaseH_sf"/>
</dbReference>
<dbReference type="InterPro" id="IPR009057">
    <property type="entry name" value="Homeodomain-like_sf"/>
</dbReference>
<protein>
    <submittedName>
        <fullName evidence="3">DDE-type integrase/transposase/recombinase</fullName>
    </submittedName>
</protein>
<gene>
    <name evidence="3" type="ORF">GPA10_39065</name>
</gene>
<dbReference type="GO" id="GO:0003676">
    <property type="term" value="F:nucleic acid binding"/>
    <property type="evidence" value="ECO:0007669"/>
    <property type="project" value="InterPro"/>
</dbReference>
<dbReference type="SUPFAM" id="SSF46689">
    <property type="entry name" value="Homeodomain-like"/>
    <property type="match status" value="1"/>
</dbReference>
<accession>A0A6L6X9V8</accession>
<proteinExistence type="predicted"/>
<dbReference type="Proteomes" id="UP000483802">
    <property type="component" value="Unassembled WGS sequence"/>
</dbReference>
<evidence type="ECO:0000313" key="4">
    <source>
        <dbReference type="Proteomes" id="UP000483802"/>
    </source>
</evidence>
<dbReference type="InterPro" id="IPR012337">
    <property type="entry name" value="RNaseH-like_sf"/>
</dbReference>
<dbReference type="PROSITE" id="PS50994">
    <property type="entry name" value="INTEGRASE"/>
    <property type="match status" value="1"/>
</dbReference>
<evidence type="ECO:0000313" key="3">
    <source>
        <dbReference type="EMBL" id="MVO90596.1"/>
    </source>
</evidence>
<sequence length="562" mass="61487">MKDGDAIRPDGGLPAASRTALRGPAVRRLLALRAGKKLTAVHVRVAADALGVSERTVWRWLATAQSDERAAANPGARSRVDARFTVTPEVRGLLALWKGNVRAVHRELVRRAARQSLPAGAPSLTTLHRAIRRDLAPGERAGLAGGERAARKHDVFLARPRGWRNQVWETDHMQAPVLVDVEGRARRPWITWFTDCATNAVTGVAVTPGDPSRESVLAALRSAVLREDPYGPFGGVPEKVRVDRGKDFLSRTVTAAFDLLDVTVEDLPAYTPHLKGTVEGLNRAVEGMFLAALPGYARQPRPGKRASRPEDEVLLGFEDFTTQLLARTLWWNTEHRPAPLRGRTPLEAWQDDPTPLRDVPAADLWTFTLEDAGTRTLTTRGIRFRKRDYVGPWMTGETGIQVRIRFMPHHDHRIEVYHAATGRYLGPADLADQATDEQISAVRRARSARARRLKKDLEASQRERYAAVNQPEAPQRLGALTTAQAEAELAQTADSDLARLAMLDLIPPAAPPADWRTPASLAALTTPGSPIRYPSGRDGASAPDGRDGRAAPPTTDEDGDAS</sequence>
<dbReference type="InterPro" id="IPR015378">
    <property type="entry name" value="Transposase-like_Mu_C"/>
</dbReference>
<organism evidence="3 4">
    <name type="scientific">Streptomyces typhae</name>
    <dbReference type="NCBI Taxonomy" id="2681492"/>
    <lineage>
        <taxon>Bacteria</taxon>
        <taxon>Bacillati</taxon>
        <taxon>Actinomycetota</taxon>
        <taxon>Actinomycetes</taxon>
        <taxon>Kitasatosporales</taxon>
        <taxon>Streptomycetaceae</taxon>
        <taxon>Streptomyces</taxon>
    </lineage>
</organism>
<dbReference type="GO" id="GO:0015074">
    <property type="term" value="P:DNA integration"/>
    <property type="evidence" value="ECO:0007669"/>
    <property type="project" value="InterPro"/>
</dbReference>
<comment type="caution">
    <text evidence="3">The sequence shown here is derived from an EMBL/GenBank/DDBJ whole genome shotgun (WGS) entry which is preliminary data.</text>
</comment>
<dbReference type="SUPFAM" id="SSF53098">
    <property type="entry name" value="Ribonuclease H-like"/>
    <property type="match status" value="1"/>
</dbReference>
<feature type="domain" description="Integrase catalytic" evidence="2">
    <location>
        <begin position="156"/>
        <end position="353"/>
    </location>
</feature>
<dbReference type="InterPro" id="IPR001584">
    <property type="entry name" value="Integrase_cat-core"/>
</dbReference>
<dbReference type="Pfam" id="PF09299">
    <property type="entry name" value="Mu-transpos_C"/>
    <property type="match status" value="1"/>
</dbReference>